<feature type="transmembrane region" description="Helical" evidence="1">
    <location>
        <begin position="204"/>
        <end position="227"/>
    </location>
</feature>
<gene>
    <name evidence="3" type="ORF">BC05F1_02143</name>
    <name evidence="2" type="ORF">COF57_18575</name>
</gene>
<evidence type="ECO:0000313" key="2">
    <source>
        <dbReference type="EMBL" id="PHD58919.1"/>
    </source>
</evidence>
<accession>A0A2C4Q2A4</accession>
<accession>A0A1C4CSS0</accession>
<evidence type="ECO:0000256" key="1">
    <source>
        <dbReference type="SAM" id="Phobius"/>
    </source>
</evidence>
<keyword evidence="1" id="KW-0472">Membrane</keyword>
<dbReference type="AlphaFoldDB" id="A0A1C4CSS0"/>
<keyword evidence="1" id="KW-1133">Transmembrane helix</keyword>
<feature type="transmembrane region" description="Helical" evidence="1">
    <location>
        <begin position="174"/>
        <end position="192"/>
    </location>
</feature>
<feature type="transmembrane region" description="Helical" evidence="1">
    <location>
        <begin position="68"/>
        <end position="84"/>
    </location>
</feature>
<dbReference type="Proteomes" id="UP000196052">
    <property type="component" value="Unassembled WGS sequence"/>
</dbReference>
<evidence type="ECO:0000313" key="4">
    <source>
        <dbReference type="Proteomes" id="UP000196052"/>
    </source>
</evidence>
<feature type="transmembrane region" description="Helical" evidence="1">
    <location>
        <begin position="24"/>
        <end position="48"/>
    </location>
</feature>
<feature type="transmembrane region" description="Helical" evidence="1">
    <location>
        <begin position="127"/>
        <end position="150"/>
    </location>
</feature>
<protein>
    <submittedName>
        <fullName evidence="3">Uncharacterized protein</fullName>
    </submittedName>
</protein>
<dbReference type="Proteomes" id="UP000223364">
    <property type="component" value="Unassembled WGS sequence"/>
</dbReference>
<keyword evidence="1" id="KW-0812">Transmembrane</keyword>
<reference evidence="4" key="2">
    <citation type="submission" date="2016-08" db="EMBL/GenBank/DDBJ databases">
        <authorList>
            <person name="Loux V."/>
            <person name="Rue O."/>
        </authorList>
    </citation>
    <scope>NUCLEOTIDE SEQUENCE [LARGE SCALE GENOMIC DNA]</scope>
    <source>
        <strain evidence="4">INRA Bc05-F1</strain>
    </source>
</reference>
<proteinExistence type="predicted"/>
<evidence type="ECO:0000313" key="5">
    <source>
        <dbReference type="Proteomes" id="UP000223364"/>
    </source>
</evidence>
<dbReference type="EMBL" id="NUSP01000015">
    <property type="protein sequence ID" value="PHD58919.1"/>
    <property type="molecule type" value="Genomic_DNA"/>
</dbReference>
<sequence length="275" mass="32223">MWNIKEKDLDEFKITCRNRLSPEAAVGFMLGSIIYTSLIMLGVIYGLVKFGWSVYPSLLEETIIKIELFLYSLQIIFLIVYLFPKARFKFQKLQAIVILLYALQLATIGFVTVVVSSIFSYSNDRVTLTYVVLLLLGAFIIHIFTTINTFKQASEAVFSKSENSVSFFSKTKDFFMIASILYVLTLLILIYINNDYTMEQIGWYSVLTLILYVVAIGAAEFQLLVYCRFKFPSFYISWEEHERERQKRLKMYEEKEKKQTKEKNKFCVEMRKDEC</sequence>
<feature type="transmembrane region" description="Helical" evidence="1">
    <location>
        <begin position="96"/>
        <end position="121"/>
    </location>
</feature>
<name>A0A1C4CSS0_9BACI</name>
<reference evidence="3" key="1">
    <citation type="submission" date="2016-08" db="EMBL/GenBank/DDBJ databases">
        <authorList>
            <person name="Seilhamer J.J."/>
        </authorList>
    </citation>
    <scope>NUCLEOTIDE SEQUENCE [LARGE SCALE GENOMIC DNA]</scope>
    <source>
        <strain evidence="3">INRA Bc05-F1</strain>
    </source>
</reference>
<organism evidence="3 4">
    <name type="scientific">Bacillus wiedmannii</name>
    <dbReference type="NCBI Taxonomy" id="1890302"/>
    <lineage>
        <taxon>Bacteria</taxon>
        <taxon>Bacillati</taxon>
        <taxon>Bacillota</taxon>
        <taxon>Bacilli</taxon>
        <taxon>Bacillales</taxon>
        <taxon>Bacillaceae</taxon>
        <taxon>Bacillus</taxon>
        <taxon>Bacillus cereus group</taxon>
    </lineage>
</organism>
<evidence type="ECO:0000313" key="3">
    <source>
        <dbReference type="EMBL" id="SCC22116.1"/>
    </source>
</evidence>
<dbReference type="EMBL" id="FMBE01000013">
    <property type="protein sequence ID" value="SCC22116.1"/>
    <property type="molecule type" value="Genomic_DNA"/>
</dbReference>
<reference evidence="2 5" key="3">
    <citation type="submission" date="2017-09" db="EMBL/GenBank/DDBJ databases">
        <title>Large-scale bioinformatics analysis of Bacillus genomes uncovers conserved roles of natural products in bacterial physiology.</title>
        <authorList>
            <consortium name="Agbiome Team Llc"/>
            <person name="Bleich R.M."/>
            <person name="Grubbs K.J."/>
            <person name="Santa Maria K.C."/>
            <person name="Allen S.E."/>
            <person name="Farag S."/>
            <person name="Shank E.A."/>
            <person name="Bowers A."/>
        </authorList>
    </citation>
    <scope>NUCLEOTIDE SEQUENCE [LARGE SCALE GENOMIC DNA]</scope>
    <source>
        <strain evidence="2 5">AFS044295</strain>
    </source>
</reference>
<dbReference type="RefSeq" id="WP_088121958.1">
    <property type="nucleotide sequence ID" value="NZ_FMBE01000013.1"/>
</dbReference>